<dbReference type="InterPro" id="IPR001199">
    <property type="entry name" value="Cyt_B5-like_heme/steroid-bd"/>
</dbReference>
<comment type="pathway">
    <text evidence="4">Sulfur metabolism.</text>
</comment>
<evidence type="ECO:0000256" key="2">
    <source>
        <dbReference type="ARBA" id="ARBA00001970"/>
    </source>
</evidence>
<dbReference type="FunFam" id="2.60.40.650:FF:000009">
    <property type="entry name" value="probable sulfite oxidase, mitochondrial"/>
    <property type="match status" value="1"/>
</dbReference>
<dbReference type="AlphaFoldDB" id="A0A336LNS1"/>
<keyword evidence="7" id="KW-0500">Molybdenum</keyword>
<dbReference type="VEuPathDB" id="VectorBase:CSON015241"/>
<dbReference type="GO" id="GO:0008482">
    <property type="term" value="F:sulfite oxidase activity"/>
    <property type="evidence" value="ECO:0007669"/>
    <property type="project" value="UniProtKB-EC"/>
</dbReference>
<feature type="domain" description="Cytochrome b5 heme-binding" evidence="14">
    <location>
        <begin position="87"/>
        <end position="165"/>
    </location>
</feature>
<dbReference type="EMBL" id="UFQT01000094">
    <property type="protein sequence ID" value="SSX19656.1"/>
    <property type="molecule type" value="Genomic_DNA"/>
</dbReference>
<reference evidence="15" key="1">
    <citation type="submission" date="2018-07" db="EMBL/GenBank/DDBJ databases">
        <authorList>
            <person name="Quirk P.G."/>
            <person name="Krulwich T.A."/>
        </authorList>
    </citation>
    <scope>NUCLEOTIDE SEQUENCE</scope>
</reference>
<dbReference type="GO" id="GO:0005758">
    <property type="term" value="C:mitochondrial intermembrane space"/>
    <property type="evidence" value="ECO:0007669"/>
    <property type="project" value="UniProtKB-SubCell"/>
</dbReference>
<gene>
    <name evidence="15" type="primary">CSON015241</name>
</gene>
<evidence type="ECO:0000256" key="11">
    <source>
        <dbReference type="ARBA" id="ARBA00023004"/>
    </source>
</evidence>
<sequence>MNFQLLSKNCGRLCQRGVLSNQNVRFLGNYQRFTRHRGSWITFNAGILGALLGTTYFIKRKFEVAHCEAPLKEKKKPKYYKTIRQDLPTYRREEIRRHTTIANRIWLTYGIGVYDITDFIPKHPGASNILLGAGEAIEPFWNIYQQHNTVEVLRTLELYRIGNLHPDDAVDTSDLYDPWQHEPERDKRLIVVAQRPFNAEPHPKELIEKFHTENNKFYIRNHLPVPEIDIKTYEIEFVNEKNGKTMTLNFDELSKKYKSSEITATIMCGGNRRSEMMDVKPVKGLRWGQTAVGNAKWKGFRLAEILQDLGVESNETDHVHFEGLDTDPTYTPYAASVPLYRAMDPRADILLAYEMNGKPLSKDHGYPIRVVVPGVVGARNVKWLGKIIISPKESNSHWQQKDYKGFSPSTDWDNAEWEKSPAIQNMPVTSAICTPANGDKVKVNKNGRIELKGYAWSGGGNRIVRVDITSDEGKTWHVAELEQEDNEVAPSGRHWGWTLWKIELPVPKNSKEVTIWAKAVDSNYNVQPESFENIFNFRGVLSNAYHKIKVNLI</sequence>
<evidence type="ECO:0000256" key="5">
    <source>
        <dbReference type="ARBA" id="ARBA00004971"/>
    </source>
</evidence>
<dbReference type="EC" id="1.8.3.1" evidence="6"/>
<evidence type="ECO:0000256" key="13">
    <source>
        <dbReference type="SAM" id="Phobius"/>
    </source>
</evidence>
<keyword evidence="13" id="KW-0472">Membrane</keyword>
<dbReference type="Pfam" id="PF00173">
    <property type="entry name" value="Cyt-b5"/>
    <property type="match status" value="1"/>
</dbReference>
<dbReference type="GO" id="GO:0043546">
    <property type="term" value="F:molybdopterin cofactor binding"/>
    <property type="evidence" value="ECO:0007669"/>
    <property type="project" value="TreeGrafter"/>
</dbReference>
<keyword evidence="9" id="KW-0479">Metal-binding</keyword>
<dbReference type="InterPro" id="IPR036400">
    <property type="entry name" value="Cyt_B5-like_heme/steroid_sf"/>
</dbReference>
<dbReference type="Pfam" id="PF03404">
    <property type="entry name" value="Mo-co_dimer"/>
    <property type="match status" value="1"/>
</dbReference>
<comment type="cofactor">
    <cofactor evidence="1">
        <name>Mo-molybdopterin</name>
        <dbReference type="ChEBI" id="CHEBI:71302"/>
    </cofactor>
</comment>
<evidence type="ECO:0000259" key="14">
    <source>
        <dbReference type="PROSITE" id="PS50255"/>
    </source>
</evidence>
<dbReference type="Pfam" id="PF00174">
    <property type="entry name" value="Oxidored_molyb"/>
    <property type="match status" value="1"/>
</dbReference>
<evidence type="ECO:0000256" key="9">
    <source>
        <dbReference type="ARBA" id="ARBA00022723"/>
    </source>
</evidence>
<keyword evidence="12" id="KW-0496">Mitochondrion</keyword>
<dbReference type="SUPFAM" id="SSF56524">
    <property type="entry name" value="Oxidoreductase molybdopterin-binding domain"/>
    <property type="match status" value="1"/>
</dbReference>
<dbReference type="SUPFAM" id="SSF55856">
    <property type="entry name" value="Cytochrome b5-like heme/steroid binding domain"/>
    <property type="match status" value="1"/>
</dbReference>
<dbReference type="InterPro" id="IPR000572">
    <property type="entry name" value="OxRdtase_Mopterin-bd_dom"/>
</dbReference>
<dbReference type="UniPathway" id="UPA00096"/>
<feature type="transmembrane region" description="Helical" evidence="13">
    <location>
        <begin position="40"/>
        <end position="58"/>
    </location>
</feature>
<name>A0A336LNS1_CULSO</name>
<dbReference type="PROSITE" id="PS50255">
    <property type="entry name" value="CYTOCHROME_B5_2"/>
    <property type="match status" value="1"/>
</dbReference>
<evidence type="ECO:0000256" key="7">
    <source>
        <dbReference type="ARBA" id="ARBA00022505"/>
    </source>
</evidence>
<dbReference type="Gene3D" id="2.60.40.650">
    <property type="match status" value="1"/>
</dbReference>
<dbReference type="InterPro" id="IPR005066">
    <property type="entry name" value="MoCF_OxRdtse_dimer"/>
</dbReference>
<dbReference type="FunFam" id="3.90.420.10:FF:000002">
    <property type="entry name" value="sulfite oxidase, mitochondrial"/>
    <property type="match status" value="1"/>
</dbReference>
<dbReference type="OMA" id="TWHVAEL"/>
<evidence type="ECO:0000256" key="10">
    <source>
        <dbReference type="ARBA" id="ARBA00023002"/>
    </source>
</evidence>
<keyword evidence="13" id="KW-0812">Transmembrane</keyword>
<keyword evidence="10" id="KW-0560">Oxidoreductase</keyword>
<evidence type="ECO:0000256" key="12">
    <source>
        <dbReference type="ARBA" id="ARBA00023128"/>
    </source>
</evidence>
<evidence type="ECO:0000313" key="15">
    <source>
        <dbReference type="EMBL" id="SSX19656.1"/>
    </source>
</evidence>
<comment type="cofactor">
    <cofactor evidence="2">
        <name>heme b</name>
        <dbReference type="ChEBI" id="CHEBI:60344"/>
    </cofactor>
</comment>
<dbReference type="InterPro" id="IPR036374">
    <property type="entry name" value="OxRdtase_Mopterin-bd_sf"/>
</dbReference>
<evidence type="ECO:0000256" key="8">
    <source>
        <dbReference type="ARBA" id="ARBA00022617"/>
    </source>
</evidence>
<dbReference type="GO" id="GO:0020037">
    <property type="term" value="F:heme binding"/>
    <property type="evidence" value="ECO:0007669"/>
    <property type="project" value="TreeGrafter"/>
</dbReference>
<dbReference type="CDD" id="cd02111">
    <property type="entry name" value="eukary_SO_Moco"/>
    <property type="match status" value="1"/>
</dbReference>
<protein>
    <recommendedName>
        <fullName evidence="6">sulfite oxidase</fullName>
        <ecNumber evidence="6">1.8.3.1</ecNumber>
    </recommendedName>
</protein>
<dbReference type="FunFam" id="3.10.120.10:FF:000007">
    <property type="entry name" value="Sulfite oxidase, mitochondrial"/>
    <property type="match status" value="1"/>
</dbReference>
<dbReference type="InterPro" id="IPR014756">
    <property type="entry name" value="Ig_E-set"/>
</dbReference>
<proteinExistence type="predicted"/>
<evidence type="ECO:0000256" key="4">
    <source>
        <dbReference type="ARBA" id="ARBA00004678"/>
    </source>
</evidence>
<keyword evidence="13" id="KW-1133">Transmembrane helix</keyword>
<comment type="pathway">
    <text evidence="5">Energy metabolism; sulfur metabolism.</text>
</comment>
<dbReference type="SMART" id="SM01117">
    <property type="entry name" value="Cyt-b5"/>
    <property type="match status" value="1"/>
</dbReference>
<dbReference type="PANTHER" id="PTHR19372">
    <property type="entry name" value="SULFITE REDUCTASE"/>
    <property type="match status" value="1"/>
</dbReference>
<dbReference type="PRINTS" id="PR00407">
    <property type="entry name" value="EUMOPTERIN"/>
</dbReference>
<keyword evidence="8" id="KW-0349">Heme</keyword>
<dbReference type="SUPFAM" id="SSF81296">
    <property type="entry name" value="E set domains"/>
    <property type="match status" value="1"/>
</dbReference>
<dbReference type="PANTHER" id="PTHR19372:SF7">
    <property type="entry name" value="SULFITE OXIDASE, MITOCHONDRIAL"/>
    <property type="match status" value="1"/>
</dbReference>
<evidence type="ECO:0000256" key="3">
    <source>
        <dbReference type="ARBA" id="ARBA00004569"/>
    </source>
</evidence>
<evidence type="ECO:0000256" key="1">
    <source>
        <dbReference type="ARBA" id="ARBA00001924"/>
    </source>
</evidence>
<dbReference type="Gene3D" id="3.90.420.10">
    <property type="entry name" value="Oxidoreductase, molybdopterin-binding domain"/>
    <property type="match status" value="1"/>
</dbReference>
<dbReference type="GO" id="GO:0006790">
    <property type="term" value="P:sulfur compound metabolic process"/>
    <property type="evidence" value="ECO:0007669"/>
    <property type="project" value="UniProtKB-UniPathway"/>
</dbReference>
<keyword evidence="11" id="KW-0408">Iron</keyword>
<dbReference type="GO" id="GO:0030151">
    <property type="term" value="F:molybdenum ion binding"/>
    <property type="evidence" value="ECO:0007669"/>
    <property type="project" value="InterPro"/>
</dbReference>
<accession>A0A336LNS1</accession>
<evidence type="ECO:0000256" key="6">
    <source>
        <dbReference type="ARBA" id="ARBA00012505"/>
    </source>
</evidence>
<dbReference type="Gene3D" id="3.10.120.10">
    <property type="entry name" value="Cytochrome b5-like heme/steroid binding domain"/>
    <property type="match status" value="1"/>
</dbReference>
<dbReference type="InterPro" id="IPR008335">
    <property type="entry name" value="Mopterin_OxRdtase_euk"/>
</dbReference>
<comment type="subcellular location">
    <subcellularLocation>
        <location evidence="3">Mitochondrion intermembrane space</location>
    </subcellularLocation>
</comment>
<organism evidence="15">
    <name type="scientific">Culicoides sonorensis</name>
    <name type="common">Biting midge</name>
    <dbReference type="NCBI Taxonomy" id="179676"/>
    <lineage>
        <taxon>Eukaryota</taxon>
        <taxon>Metazoa</taxon>
        <taxon>Ecdysozoa</taxon>
        <taxon>Arthropoda</taxon>
        <taxon>Hexapoda</taxon>
        <taxon>Insecta</taxon>
        <taxon>Pterygota</taxon>
        <taxon>Neoptera</taxon>
        <taxon>Endopterygota</taxon>
        <taxon>Diptera</taxon>
        <taxon>Nematocera</taxon>
        <taxon>Chironomoidea</taxon>
        <taxon>Ceratopogonidae</taxon>
        <taxon>Ceratopogoninae</taxon>
        <taxon>Culicoides</taxon>
        <taxon>Monoculicoides</taxon>
    </lineage>
</organism>